<organism evidence="2 3">
    <name type="scientific">Mytilus galloprovincialis</name>
    <name type="common">Mediterranean mussel</name>
    <dbReference type="NCBI Taxonomy" id="29158"/>
    <lineage>
        <taxon>Eukaryota</taxon>
        <taxon>Metazoa</taxon>
        <taxon>Spiralia</taxon>
        <taxon>Lophotrochozoa</taxon>
        <taxon>Mollusca</taxon>
        <taxon>Bivalvia</taxon>
        <taxon>Autobranchia</taxon>
        <taxon>Pteriomorphia</taxon>
        <taxon>Mytilida</taxon>
        <taxon>Mytiloidea</taxon>
        <taxon>Mytilidae</taxon>
        <taxon>Mytilinae</taxon>
        <taxon>Mytilus</taxon>
    </lineage>
</organism>
<name>A0A8B6DGV4_MYTGA</name>
<reference evidence="2" key="1">
    <citation type="submission" date="2018-11" db="EMBL/GenBank/DDBJ databases">
        <authorList>
            <person name="Alioto T."/>
            <person name="Alioto T."/>
        </authorList>
    </citation>
    <scope>NUCLEOTIDE SEQUENCE</scope>
</reference>
<dbReference type="Gene3D" id="2.120.10.30">
    <property type="entry name" value="TolB, C-terminal domain"/>
    <property type="match status" value="1"/>
</dbReference>
<sequence length="612" mass="68820">MEPRITRQTVRGTSQSNIQLNEQNKKMRKKKTKSVVKTNKKLVSNTSLQSSVVSTSHHRKRKCDQRIEQPKTKVAKASVPSTETKVAKASVPSTKTKVAKASVSSTATKVAKASVPSTKTKVVKASVPSTKTKVAKALVPSTATKVAKASVPSTKTKVAKASVSCTKTKVAKASVPSTKTKVAKASVSSTRTTAKKNKRNSKDSSILRTGKRERGRLTSLHYHRTRKSEEINLKDIKPDSIKTKKNKTVKVRRQQRTHLKVTSLTNNRMIRRKRSKTLDLKNETQMEKCNIHKKKRLITKPPNKSRRQRLPSNDIKFDKIKETTEKTSFIRPYLSFDTNLPRLVSNICCVDRSTLWIGRMAYGSILKVTYNSSKTLDIVKEFKHPQCDFYDFCYDRNKDKILYTDRRNNSIMSISSNYKLTKFKCVKPLKPTCITISPDDFIFFGLVDEYSYQASPKREIVKMAKNGTVILRIPSIHDNIVRFSIPHRIAIHPNNDIVIAANDINGGVILMFDPEGQSKYPRTVTGPGLRFQPRGLTISRAGDIVACNEANGEIYIYDVKGQLMETITSQSIGITDIPWSLAFDNCGHLVIGTMVNYQPNVPTICFAEYLYR</sequence>
<proteinExistence type="predicted"/>
<accession>A0A8B6DGV4</accession>
<feature type="compositionally biased region" description="Polar residues" evidence="1">
    <location>
        <begin position="1"/>
        <end position="22"/>
    </location>
</feature>
<dbReference type="Proteomes" id="UP000596742">
    <property type="component" value="Unassembled WGS sequence"/>
</dbReference>
<feature type="region of interest" description="Disordered" evidence="1">
    <location>
        <begin position="182"/>
        <end position="212"/>
    </location>
</feature>
<evidence type="ECO:0000313" key="3">
    <source>
        <dbReference type="Proteomes" id="UP000596742"/>
    </source>
</evidence>
<feature type="compositionally biased region" description="Basic residues" evidence="1">
    <location>
        <begin position="26"/>
        <end position="36"/>
    </location>
</feature>
<protein>
    <submittedName>
        <fullName evidence="2">Uncharacterized protein</fullName>
    </submittedName>
</protein>
<feature type="compositionally biased region" description="Polar residues" evidence="1">
    <location>
        <begin position="182"/>
        <end position="192"/>
    </location>
</feature>
<feature type="region of interest" description="Disordered" evidence="1">
    <location>
        <begin position="1"/>
        <end position="36"/>
    </location>
</feature>
<dbReference type="InterPro" id="IPR011042">
    <property type="entry name" value="6-blade_b-propeller_TolB-like"/>
</dbReference>
<evidence type="ECO:0000256" key="1">
    <source>
        <dbReference type="SAM" id="MobiDB-lite"/>
    </source>
</evidence>
<gene>
    <name evidence="2" type="ORF">MGAL_10B074630</name>
</gene>
<keyword evidence="3" id="KW-1185">Reference proteome</keyword>
<comment type="caution">
    <text evidence="2">The sequence shown here is derived from an EMBL/GenBank/DDBJ whole genome shotgun (WGS) entry which is preliminary data.</text>
</comment>
<evidence type="ECO:0000313" key="2">
    <source>
        <dbReference type="EMBL" id="VDI18818.1"/>
    </source>
</evidence>
<dbReference type="AlphaFoldDB" id="A0A8B6DGV4"/>
<dbReference type="EMBL" id="UYJE01003380">
    <property type="protein sequence ID" value="VDI18818.1"/>
    <property type="molecule type" value="Genomic_DNA"/>
</dbReference>
<dbReference type="OrthoDB" id="10342552at2759"/>
<dbReference type="SUPFAM" id="SSF63829">
    <property type="entry name" value="Calcium-dependent phosphotriesterase"/>
    <property type="match status" value="1"/>
</dbReference>